<gene>
    <name evidence="1" type="ORF">ENR64_27970</name>
</gene>
<proteinExistence type="predicted"/>
<protein>
    <submittedName>
        <fullName evidence="1">Uncharacterized protein</fullName>
    </submittedName>
</protein>
<reference evidence="1" key="1">
    <citation type="journal article" date="2020" name="mSystems">
        <title>Genome- and Community-Level Interaction Insights into Carbon Utilization and Element Cycling Functions of Hydrothermarchaeota in Hydrothermal Sediment.</title>
        <authorList>
            <person name="Zhou Z."/>
            <person name="Liu Y."/>
            <person name="Xu W."/>
            <person name="Pan J."/>
            <person name="Luo Z.H."/>
            <person name="Li M."/>
        </authorList>
    </citation>
    <scope>NUCLEOTIDE SEQUENCE [LARGE SCALE GENOMIC DNA]</scope>
    <source>
        <strain evidence="1">SpSt-418</strain>
    </source>
</reference>
<accession>A0A7C3PJM2</accession>
<dbReference type="EMBL" id="DSRU01000416">
    <property type="protein sequence ID" value="HFN01516.1"/>
    <property type="molecule type" value="Genomic_DNA"/>
</dbReference>
<evidence type="ECO:0000313" key="1">
    <source>
        <dbReference type="EMBL" id="HFN01516.1"/>
    </source>
</evidence>
<organism evidence="1">
    <name type="scientific">Oscillatoriales cyanobacterium SpSt-418</name>
    <dbReference type="NCBI Taxonomy" id="2282169"/>
    <lineage>
        <taxon>Bacteria</taxon>
        <taxon>Bacillati</taxon>
        <taxon>Cyanobacteriota</taxon>
        <taxon>Cyanophyceae</taxon>
        <taxon>Oscillatoriophycideae</taxon>
        <taxon>Oscillatoriales</taxon>
    </lineage>
</organism>
<sequence length="296" mass="31827">MSKAIYDIINDLPTGGPTVMALKSLDAFVPGGWDNITNFEQMIRTVTGETDEGVIQQIGDRAVYLYNDKSQGYQRAIWLYNTVDSAAGALATASMVDKVGGKIPLVGGLLSALTPKPETAQSIDLTIKLVTELLAFTKINGIPGDSIGDFLAALGDYGGESLTRMAALVCFDGLIPLGPNFLDKALNTLQGSNPNDLSHNRTFKSIEEEVPGSTTESKKGFIAESFSSTMGWMGNFVGANNLTQQGLIERLRGFVEFSDDKVDYLGALLDILVKYYSHTGAQTVGRRLVERAVAEI</sequence>
<name>A0A7C3PJM2_9CYAN</name>
<dbReference type="AlphaFoldDB" id="A0A7C3PJM2"/>
<comment type="caution">
    <text evidence="1">The sequence shown here is derived from an EMBL/GenBank/DDBJ whole genome shotgun (WGS) entry which is preliminary data.</text>
</comment>